<gene>
    <name evidence="2" type="ORF">AB0L03_27880</name>
</gene>
<sequence>MRGTGIQLRRARDAGEFTDRMRRLKERSGLTYRELEQRAQDRGEALPRSTLSDVLQGKSLPRPELLIAFLHVCGVEDEREIEAWLETRIRIQDASGSRRRLRSKPLAAAVVAVLLPAAGVWILLSDDGEEGARTPAAPAVQGWVEIRPARTPHLCLTEGRDRSGAYASAIAAQRPCEEAKLPHTYLKPVHDGPDSPHYVEWHHPTHGTGCLTIRRGTPARGMLEPWDACSPSNKDQHFHVEPAGTESHYRLRAEATSQCIGITDNDTRPEAEAVEKPCTEGPDQQFLIENVA</sequence>
<dbReference type="Proteomes" id="UP001552479">
    <property type="component" value="Unassembled WGS sequence"/>
</dbReference>
<dbReference type="InterPro" id="IPR010982">
    <property type="entry name" value="Lambda_DNA-bd_dom_sf"/>
</dbReference>
<dbReference type="Pfam" id="PF13560">
    <property type="entry name" value="HTH_31"/>
    <property type="match status" value="1"/>
</dbReference>
<evidence type="ECO:0000256" key="1">
    <source>
        <dbReference type="SAM" id="Phobius"/>
    </source>
</evidence>
<feature type="transmembrane region" description="Helical" evidence="1">
    <location>
        <begin position="106"/>
        <end position="124"/>
    </location>
</feature>
<comment type="caution">
    <text evidence="2">The sequence shown here is derived from an EMBL/GenBank/DDBJ whole genome shotgun (WGS) entry which is preliminary data.</text>
</comment>
<reference evidence="2 3" key="1">
    <citation type="submission" date="2024-06" db="EMBL/GenBank/DDBJ databases">
        <title>The Natural Products Discovery Center: Release of the First 8490 Sequenced Strains for Exploring Actinobacteria Biosynthetic Diversity.</title>
        <authorList>
            <person name="Kalkreuter E."/>
            <person name="Kautsar S.A."/>
            <person name="Yang D."/>
            <person name="Bader C.D."/>
            <person name="Teijaro C.N."/>
            <person name="Fluegel L."/>
            <person name="Davis C.M."/>
            <person name="Simpson J.R."/>
            <person name="Lauterbach L."/>
            <person name="Steele A.D."/>
            <person name="Gui C."/>
            <person name="Meng S."/>
            <person name="Li G."/>
            <person name="Viehrig K."/>
            <person name="Ye F."/>
            <person name="Su P."/>
            <person name="Kiefer A.F."/>
            <person name="Nichols A."/>
            <person name="Cepeda A.J."/>
            <person name="Yan W."/>
            <person name="Fan B."/>
            <person name="Jiang Y."/>
            <person name="Adhikari A."/>
            <person name="Zheng C.-J."/>
            <person name="Schuster L."/>
            <person name="Cowan T.M."/>
            <person name="Smanski M.J."/>
            <person name="Chevrette M.G."/>
            <person name="De Carvalho L.P.S."/>
            <person name="Shen B."/>
        </authorList>
    </citation>
    <scope>NUCLEOTIDE SEQUENCE [LARGE SCALE GENOMIC DNA]</scope>
    <source>
        <strain evidence="2 3">NPDC053791</strain>
    </source>
</reference>
<dbReference type="InterPro" id="IPR035992">
    <property type="entry name" value="Ricin_B-like_lectins"/>
</dbReference>
<dbReference type="CDD" id="cd00093">
    <property type="entry name" value="HTH_XRE"/>
    <property type="match status" value="1"/>
</dbReference>
<keyword evidence="1" id="KW-0812">Transmembrane</keyword>
<dbReference type="SUPFAM" id="SSF50370">
    <property type="entry name" value="Ricin B-like lectins"/>
    <property type="match status" value="1"/>
</dbReference>
<dbReference type="InterPro" id="IPR001387">
    <property type="entry name" value="Cro/C1-type_HTH"/>
</dbReference>
<dbReference type="RefSeq" id="WP_366089976.1">
    <property type="nucleotide sequence ID" value="NZ_JBFASG010000036.1"/>
</dbReference>
<keyword evidence="1" id="KW-0472">Membrane</keyword>
<proteinExistence type="predicted"/>
<protein>
    <submittedName>
        <fullName evidence="2">Helix-turn-helix domain-containing protein</fullName>
    </submittedName>
</protein>
<keyword evidence="3" id="KW-1185">Reference proteome</keyword>
<evidence type="ECO:0000313" key="2">
    <source>
        <dbReference type="EMBL" id="MEV4926596.1"/>
    </source>
</evidence>
<dbReference type="CDD" id="cd00161">
    <property type="entry name" value="beta-trefoil_Ricin-like"/>
    <property type="match status" value="1"/>
</dbReference>
<dbReference type="EMBL" id="JBFASG010000036">
    <property type="protein sequence ID" value="MEV4926596.1"/>
    <property type="molecule type" value="Genomic_DNA"/>
</dbReference>
<accession>A0ABV3J1R4</accession>
<dbReference type="Gene3D" id="1.10.260.40">
    <property type="entry name" value="lambda repressor-like DNA-binding domains"/>
    <property type="match status" value="1"/>
</dbReference>
<name>A0ABV3J1R4_9ACTN</name>
<evidence type="ECO:0000313" key="3">
    <source>
        <dbReference type="Proteomes" id="UP001552479"/>
    </source>
</evidence>
<keyword evidence="1" id="KW-1133">Transmembrane helix</keyword>
<organism evidence="2 3">
    <name type="scientific">Streptomyces roseoverticillatus</name>
    <dbReference type="NCBI Taxonomy" id="66429"/>
    <lineage>
        <taxon>Bacteria</taxon>
        <taxon>Bacillati</taxon>
        <taxon>Actinomycetota</taxon>
        <taxon>Actinomycetes</taxon>
        <taxon>Kitasatosporales</taxon>
        <taxon>Streptomycetaceae</taxon>
        <taxon>Streptomyces</taxon>
    </lineage>
</organism>
<dbReference type="Gene3D" id="2.80.10.50">
    <property type="match status" value="1"/>
</dbReference>